<proteinExistence type="predicted"/>
<comment type="caution">
    <text evidence="1">The sequence shown here is derived from an EMBL/GenBank/DDBJ whole genome shotgun (WGS) entry which is preliminary data.</text>
</comment>
<dbReference type="Proteomes" id="UP000735302">
    <property type="component" value="Unassembled WGS sequence"/>
</dbReference>
<keyword evidence="2" id="KW-1185">Reference proteome</keyword>
<name>A0AAV4BVS7_9GAST</name>
<dbReference type="EMBL" id="BLXT01005511">
    <property type="protein sequence ID" value="GFO23708.1"/>
    <property type="molecule type" value="Genomic_DNA"/>
</dbReference>
<protein>
    <submittedName>
        <fullName evidence="1">Uncharacterized protein</fullName>
    </submittedName>
</protein>
<evidence type="ECO:0000313" key="2">
    <source>
        <dbReference type="Proteomes" id="UP000735302"/>
    </source>
</evidence>
<sequence>MRLACKRYRVCLNQSRAYTSNEFHGRHYNPVLQGKWDLQSVTLVDALVKSSRMSFKPKSQSPSIRKGKLNEGLFFTVASQDIPKSVKSPER</sequence>
<accession>A0AAV4BVS7</accession>
<reference evidence="1 2" key="1">
    <citation type="journal article" date="2021" name="Elife">
        <title>Chloroplast acquisition without the gene transfer in kleptoplastic sea slugs, Plakobranchus ocellatus.</title>
        <authorList>
            <person name="Maeda T."/>
            <person name="Takahashi S."/>
            <person name="Yoshida T."/>
            <person name="Shimamura S."/>
            <person name="Takaki Y."/>
            <person name="Nagai Y."/>
            <person name="Toyoda A."/>
            <person name="Suzuki Y."/>
            <person name="Arimoto A."/>
            <person name="Ishii H."/>
            <person name="Satoh N."/>
            <person name="Nishiyama T."/>
            <person name="Hasebe M."/>
            <person name="Maruyama T."/>
            <person name="Minagawa J."/>
            <person name="Obokata J."/>
            <person name="Shigenobu S."/>
        </authorList>
    </citation>
    <scope>NUCLEOTIDE SEQUENCE [LARGE SCALE GENOMIC DNA]</scope>
</reference>
<dbReference type="AlphaFoldDB" id="A0AAV4BVS7"/>
<organism evidence="1 2">
    <name type="scientific">Plakobranchus ocellatus</name>
    <dbReference type="NCBI Taxonomy" id="259542"/>
    <lineage>
        <taxon>Eukaryota</taxon>
        <taxon>Metazoa</taxon>
        <taxon>Spiralia</taxon>
        <taxon>Lophotrochozoa</taxon>
        <taxon>Mollusca</taxon>
        <taxon>Gastropoda</taxon>
        <taxon>Heterobranchia</taxon>
        <taxon>Euthyneura</taxon>
        <taxon>Panpulmonata</taxon>
        <taxon>Sacoglossa</taxon>
        <taxon>Placobranchoidea</taxon>
        <taxon>Plakobranchidae</taxon>
        <taxon>Plakobranchus</taxon>
    </lineage>
</organism>
<evidence type="ECO:0000313" key="1">
    <source>
        <dbReference type="EMBL" id="GFO23708.1"/>
    </source>
</evidence>
<gene>
    <name evidence="1" type="ORF">PoB_005021300</name>
</gene>